<evidence type="ECO:0000256" key="2">
    <source>
        <dbReference type="ARBA" id="ARBA00007951"/>
    </source>
</evidence>
<dbReference type="SUPFAM" id="SSF51445">
    <property type="entry name" value="(Trans)glycosidases"/>
    <property type="match status" value="1"/>
</dbReference>
<dbReference type="GO" id="GO:0004560">
    <property type="term" value="F:alpha-L-fucosidase activity"/>
    <property type="evidence" value="ECO:0007669"/>
    <property type="project" value="UniProtKB-EC"/>
</dbReference>
<dbReference type="GeneID" id="115883179"/>
<gene>
    <name evidence="14" type="primary">LOC115883179</name>
</gene>
<dbReference type="GO" id="GO:0005764">
    <property type="term" value="C:lysosome"/>
    <property type="evidence" value="ECO:0007669"/>
    <property type="project" value="TreeGrafter"/>
</dbReference>
<dbReference type="Proteomes" id="UP000504635">
    <property type="component" value="Unplaced"/>
</dbReference>
<comment type="function">
    <text evidence="1">Alpha-L-fucosidase is responsible for hydrolyzing the alpha-1,6-linked fucose joined to the reducing-end N-acetylglucosamine of the carbohydrate moieties of glycoproteins.</text>
</comment>
<dbReference type="InterPro" id="IPR013780">
    <property type="entry name" value="Glyco_hydro_b"/>
</dbReference>
<evidence type="ECO:0000259" key="12">
    <source>
        <dbReference type="Pfam" id="PF16757"/>
    </source>
</evidence>
<organism evidence="13 14">
    <name type="scientific">Sitophilus oryzae</name>
    <name type="common">Rice weevil</name>
    <name type="synonym">Curculio oryzae</name>
    <dbReference type="NCBI Taxonomy" id="7048"/>
    <lineage>
        <taxon>Eukaryota</taxon>
        <taxon>Metazoa</taxon>
        <taxon>Ecdysozoa</taxon>
        <taxon>Arthropoda</taxon>
        <taxon>Hexapoda</taxon>
        <taxon>Insecta</taxon>
        <taxon>Pterygota</taxon>
        <taxon>Neoptera</taxon>
        <taxon>Endopterygota</taxon>
        <taxon>Coleoptera</taxon>
        <taxon>Polyphaga</taxon>
        <taxon>Cucujiformia</taxon>
        <taxon>Curculionidae</taxon>
        <taxon>Dryophthorinae</taxon>
        <taxon>Sitophilus</taxon>
    </lineage>
</organism>
<keyword evidence="13" id="KW-1185">Reference proteome</keyword>
<dbReference type="Pfam" id="PF16757">
    <property type="entry name" value="Fucosidase_C"/>
    <property type="match status" value="1"/>
</dbReference>
<proteinExistence type="inferred from homology"/>
<protein>
    <recommendedName>
        <fullName evidence="8">Putative alpha-L-fucosidase</fullName>
        <ecNumber evidence="3">3.2.1.51</ecNumber>
    </recommendedName>
    <alternativeName>
        <fullName evidence="9">Alpha-L-fucoside fucohydrolase</fullName>
    </alternativeName>
</protein>
<feature type="domain" description="Alpha-L-fucosidase C-terminal" evidence="12">
    <location>
        <begin position="368"/>
        <end position="454"/>
    </location>
</feature>
<dbReference type="OrthoDB" id="6039950at2759"/>
<dbReference type="InterPro" id="IPR031919">
    <property type="entry name" value="Fucosidase_C"/>
</dbReference>
<evidence type="ECO:0000259" key="11">
    <source>
        <dbReference type="Pfam" id="PF01120"/>
    </source>
</evidence>
<dbReference type="InterPro" id="IPR000933">
    <property type="entry name" value="Glyco_hydro_29"/>
</dbReference>
<dbReference type="GO" id="GO:0006004">
    <property type="term" value="P:fucose metabolic process"/>
    <property type="evidence" value="ECO:0007669"/>
    <property type="project" value="InterPro"/>
</dbReference>
<dbReference type="AlphaFoldDB" id="A0A6J2Y332"/>
<evidence type="ECO:0000256" key="4">
    <source>
        <dbReference type="ARBA" id="ARBA00022729"/>
    </source>
</evidence>
<dbReference type="Pfam" id="PF01120">
    <property type="entry name" value="Alpha_L_fucos"/>
    <property type="match status" value="1"/>
</dbReference>
<dbReference type="PRINTS" id="PR00741">
    <property type="entry name" value="GLHYDRLASE29"/>
</dbReference>
<comment type="similarity">
    <text evidence="2 10">Belongs to the glycosyl hydrolase 29 family.</text>
</comment>
<evidence type="ECO:0000256" key="1">
    <source>
        <dbReference type="ARBA" id="ARBA00004071"/>
    </source>
</evidence>
<dbReference type="FunFam" id="3.20.20.80:FF:000027">
    <property type="entry name" value="Alpha-L-fucosidase"/>
    <property type="match status" value="1"/>
</dbReference>
<dbReference type="InterPro" id="IPR017853">
    <property type="entry name" value="GH"/>
</dbReference>
<dbReference type="FunCoup" id="A0A6J2Y332">
    <property type="interactions" value="162"/>
</dbReference>
<evidence type="ECO:0000256" key="6">
    <source>
        <dbReference type="ARBA" id="ARBA00023180"/>
    </source>
</evidence>
<feature type="signal peptide" evidence="10">
    <location>
        <begin position="1"/>
        <end position="23"/>
    </location>
</feature>
<dbReference type="GO" id="GO:0016139">
    <property type="term" value="P:glycoside catabolic process"/>
    <property type="evidence" value="ECO:0007669"/>
    <property type="project" value="TreeGrafter"/>
</dbReference>
<keyword evidence="7 10" id="KW-0326">Glycosidase</keyword>
<dbReference type="PANTHER" id="PTHR10030">
    <property type="entry name" value="ALPHA-L-FUCOSIDASE"/>
    <property type="match status" value="1"/>
</dbReference>
<accession>A0A6J2Y332</accession>
<keyword evidence="5 10" id="KW-0378">Hydrolase</keyword>
<dbReference type="KEGG" id="soy:115883179"/>
<name>A0A6J2Y332_SITOR</name>
<dbReference type="InParanoid" id="A0A6J2Y332"/>
<dbReference type="PIRSF" id="PIRSF001092">
    <property type="entry name" value="Alpha-L-fucosidase"/>
    <property type="match status" value="1"/>
</dbReference>
<evidence type="ECO:0000256" key="7">
    <source>
        <dbReference type="ARBA" id="ARBA00023295"/>
    </source>
</evidence>
<dbReference type="Gene3D" id="2.60.40.1180">
    <property type="entry name" value="Golgi alpha-mannosidase II"/>
    <property type="match status" value="1"/>
</dbReference>
<dbReference type="RefSeq" id="XP_030757344.1">
    <property type="nucleotide sequence ID" value="XM_030901484.1"/>
</dbReference>
<keyword evidence="4 10" id="KW-0732">Signal</keyword>
<evidence type="ECO:0000313" key="14">
    <source>
        <dbReference type="RefSeq" id="XP_030757344.1"/>
    </source>
</evidence>
<dbReference type="EC" id="3.2.1.51" evidence="3"/>
<evidence type="ECO:0000256" key="3">
    <source>
        <dbReference type="ARBA" id="ARBA00012662"/>
    </source>
</evidence>
<evidence type="ECO:0000256" key="10">
    <source>
        <dbReference type="PIRNR" id="PIRNR001092"/>
    </source>
</evidence>
<evidence type="ECO:0000256" key="8">
    <source>
        <dbReference type="ARBA" id="ARBA00074133"/>
    </source>
</evidence>
<evidence type="ECO:0000256" key="5">
    <source>
        <dbReference type="ARBA" id="ARBA00022801"/>
    </source>
</evidence>
<dbReference type="PANTHER" id="PTHR10030:SF37">
    <property type="entry name" value="ALPHA-L-FUCOSIDASE-RELATED"/>
    <property type="match status" value="1"/>
</dbReference>
<keyword evidence="6" id="KW-0325">Glycoprotein</keyword>
<dbReference type="SMART" id="SM00812">
    <property type="entry name" value="Alpha_L_fucos"/>
    <property type="match status" value="1"/>
</dbReference>
<evidence type="ECO:0000256" key="9">
    <source>
        <dbReference type="ARBA" id="ARBA00081661"/>
    </source>
</evidence>
<feature type="domain" description="Glycoside hydrolase family 29 N-terminal" evidence="11">
    <location>
        <begin position="23"/>
        <end position="357"/>
    </location>
</feature>
<evidence type="ECO:0000313" key="13">
    <source>
        <dbReference type="Proteomes" id="UP000504635"/>
    </source>
</evidence>
<sequence length="457" mass="52577">MKIELLLLCGLLFAFINVFEVRCEKFEPTWDSLDSRPLPSWYDKAKFGIFIHWGVFSVPSISSEWLWSDWKSENETQEISDYIEKNFPPNFTYQEFAKDFTAEFFNATQWANLFAKSGAKYVVLTSKHHEGFTLWPSKYSFSWNAKDIGPHRDIIDELGTAVRQANLTFGLYHSLYEWFHPIYLSDRANNFTTQDFAKAKALPELYELVEQYKPSILWSDGDWEANYTYWNSTEFLAWLYNESPVGDEVVVNDRWGADIPCNHGDFYTCTDRYDPGVLQAHKWENAMTIDKKSWGFRRNAVLDDYLTANELITTLARTVSCGGNLLVNVGPTKDGVINPIYEERLTQLGDWLSINGEAIYETSPWTAQNDSYNGNIWYTYANNNVYALVLEWPSDDTVTLQSSRQIFEASANTSVVLLGNEDTKLEWSLTTSQVQIKLPSKAIVKNPTAWVLKIISG</sequence>
<dbReference type="InterPro" id="IPR016286">
    <property type="entry name" value="FUC_metazoa-typ"/>
</dbReference>
<dbReference type="Gene3D" id="3.20.20.80">
    <property type="entry name" value="Glycosidases"/>
    <property type="match status" value="1"/>
</dbReference>
<dbReference type="InterPro" id="IPR057739">
    <property type="entry name" value="Glyco_hydro_29_N"/>
</dbReference>
<reference evidence="14" key="1">
    <citation type="submission" date="2025-08" db="UniProtKB">
        <authorList>
            <consortium name="RefSeq"/>
        </authorList>
    </citation>
    <scope>IDENTIFICATION</scope>
    <source>
        <tissue evidence="14">Gonads</tissue>
    </source>
</reference>
<feature type="chain" id="PRO_5027203816" description="Putative alpha-L-fucosidase" evidence="10">
    <location>
        <begin position="24"/>
        <end position="457"/>
    </location>
</feature>